<protein>
    <submittedName>
        <fullName evidence="1">Uncharacterized protein</fullName>
    </submittedName>
</protein>
<name>A0AC61U1J2_9MICO</name>
<gene>
    <name evidence="1" type="ORF">LP422_14060</name>
</gene>
<accession>A0AC61U1J2</accession>
<evidence type="ECO:0000313" key="2">
    <source>
        <dbReference type="Proteomes" id="UP001059663"/>
    </source>
</evidence>
<proteinExistence type="predicted"/>
<reference evidence="1" key="1">
    <citation type="submission" date="2021-11" db="EMBL/GenBank/DDBJ databases">
        <title>Study of the species diversity of bacterial strains isolated from a unique natural object - Shulgan-Tash cave (Bashkiria).</title>
        <authorList>
            <person name="Sazanova A.L."/>
            <person name="Chirak E.R."/>
            <person name="Safronova V.I."/>
        </authorList>
    </citation>
    <scope>NUCLEOTIDE SEQUENCE</scope>
    <source>
        <strain evidence="1">P1</strain>
    </source>
</reference>
<dbReference type="EMBL" id="CP087977">
    <property type="protein sequence ID" value="UUZ43853.1"/>
    <property type="molecule type" value="Genomic_DNA"/>
</dbReference>
<sequence length="66" mass="6820">MSIGFRFADTVRRTRSATSRGLVLDAALMVTAAILWWLALPPRGVVGAFPAGGRGIHAGPGRSSAA</sequence>
<dbReference type="Proteomes" id="UP001059663">
    <property type="component" value="Chromosome"/>
</dbReference>
<organism evidence="1 2">
    <name type="scientific">Janibacter limosus</name>
    <dbReference type="NCBI Taxonomy" id="53458"/>
    <lineage>
        <taxon>Bacteria</taxon>
        <taxon>Bacillati</taxon>
        <taxon>Actinomycetota</taxon>
        <taxon>Actinomycetes</taxon>
        <taxon>Micrococcales</taxon>
        <taxon>Intrasporangiaceae</taxon>
        <taxon>Janibacter</taxon>
    </lineage>
</organism>
<evidence type="ECO:0000313" key="1">
    <source>
        <dbReference type="EMBL" id="UUZ43853.1"/>
    </source>
</evidence>